<sequence>MPRRSPGFVSKRPHKKSRGGCLTCKKKKVKCDEGQPACSYCGLRKIQCVYPTEQEKQHSRESTLSQEPWGGDYTELPLISSNSQSLLVPAGHTSSGQLSSIEFELMHHYKTLVWPTLSSRVDESIQYLNRDWAPIKSIKTDYILYSLLSISASHLSLMKSDSQLKTAALQYRHRAISSYTKALNNITSDNYETLLMTSLYMMGMVPPPEQPCKDDAYMEWMNSLFNMMQGLRVLAGLKWIAGIEKLEVYPIFRREVKLLPSPPPLKSVRTDPKFWSVPIRANPPSTYMEMPDTIPSVPHKTSTTSSGRDMSDLPFKPAELMRAGSSPHAPQAWKNPPSWQLPFPAFLPPPLMMILERIIEPPKNEKKMDLHAPVLLPSIHALSPIFLSLYYYRLQSDLYTRITVFPTVLPPPFFDLVARKEPRALIIAGWWFSLTRLSPNTWWLDKTIPRVLQAISNEIMRSNDSGYMAAMEGAFRISREIDIGPRGKTGRERAAKTIFEGWDGVFWEDHSGGEGEAQI</sequence>
<dbReference type="Pfam" id="PF11951">
    <property type="entry name" value="Fungal_trans_2"/>
    <property type="match status" value="1"/>
</dbReference>
<keyword evidence="1" id="KW-0539">Nucleus</keyword>
<dbReference type="InterPro" id="IPR036864">
    <property type="entry name" value="Zn2-C6_fun-type_DNA-bd_sf"/>
</dbReference>
<dbReference type="PANTHER" id="PTHR47784:SF5">
    <property type="entry name" value="STEROL UPTAKE CONTROL PROTEIN 2"/>
    <property type="match status" value="1"/>
</dbReference>
<dbReference type="SUPFAM" id="SSF57701">
    <property type="entry name" value="Zn2/Cys6 DNA-binding domain"/>
    <property type="match status" value="1"/>
</dbReference>
<name>A0A2V1DTH4_9PLEO</name>
<dbReference type="SMART" id="SM00066">
    <property type="entry name" value="GAL4"/>
    <property type="match status" value="1"/>
</dbReference>
<dbReference type="AlphaFoldDB" id="A0A2V1DTH4"/>
<reference evidence="3 4" key="1">
    <citation type="journal article" date="2018" name="Sci. Rep.">
        <title>Comparative genomics provides insights into the lifestyle and reveals functional heterogeneity of dark septate endophytic fungi.</title>
        <authorList>
            <person name="Knapp D.G."/>
            <person name="Nemeth J.B."/>
            <person name="Barry K."/>
            <person name="Hainaut M."/>
            <person name="Henrissat B."/>
            <person name="Johnson J."/>
            <person name="Kuo A."/>
            <person name="Lim J.H.P."/>
            <person name="Lipzen A."/>
            <person name="Nolan M."/>
            <person name="Ohm R.A."/>
            <person name="Tamas L."/>
            <person name="Grigoriev I.V."/>
            <person name="Spatafora J.W."/>
            <person name="Nagy L.G."/>
            <person name="Kovacs G.M."/>
        </authorList>
    </citation>
    <scope>NUCLEOTIDE SEQUENCE [LARGE SCALE GENOMIC DNA]</scope>
    <source>
        <strain evidence="3 4">DSE2036</strain>
    </source>
</reference>
<dbReference type="STRING" id="97972.A0A2V1DTH4"/>
<dbReference type="InterPro" id="IPR053157">
    <property type="entry name" value="Sterol_Uptake_Regulator"/>
</dbReference>
<feature type="domain" description="Zn(2)-C6 fungal-type" evidence="2">
    <location>
        <begin position="20"/>
        <end position="50"/>
    </location>
</feature>
<keyword evidence="4" id="KW-1185">Reference proteome</keyword>
<dbReference type="Gene3D" id="4.10.240.10">
    <property type="entry name" value="Zn(2)-C6 fungal-type DNA-binding domain"/>
    <property type="match status" value="1"/>
</dbReference>
<dbReference type="CDD" id="cd00067">
    <property type="entry name" value="GAL4"/>
    <property type="match status" value="1"/>
</dbReference>
<dbReference type="InterPro" id="IPR021858">
    <property type="entry name" value="Fun_TF"/>
</dbReference>
<dbReference type="PROSITE" id="PS00463">
    <property type="entry name" value="ZN2_CY6_FUNGAL_1"/>
    <property type="match status" value="1"/>
</dbReference>
<gene>
    <name evidence="3" type="ORF">DM02DRAFT_671272</name>
</gene>
<evidence type="ECO:0000256" key="1">
    <source>
        <dbReference type="ARBA" id="ARBA00023242"/>
    </source>
</evidence>
<dbReference type="OrthoDB" id="3546279at2759"/>
<dbReference type="GO" id="GO:0008270">
    <property type="term" value="F:zinc ion binding"/>
    <property type="evidence" value="ECO:0007669"/>
    <property type="project" value="InterPro"/>
</dbReference>
<dbReference type="Pfam" id="PF00172">
    <property type="entry name" value="Zn_clus"/>
    <property type="match status" value="1"/>
</dbReference>
<dbReference type="PROSITE" id="PS50048">
    <property type="entry name" value="ZN2_CY6_FUNGAL_2"/>
    <property type="match status" value="1"/>
</dbReference>
<organism evidence="3 4">
    <name type="scientific">Periconia macrospinosa</name>
    <dbReference type="NCBI Taxonomy" id="97972"/>
    <lineage>
        <taxon>Eukaryota</taxon>
        <taxon>Fungi</taxon>
        <taxon>Dikarya</taxon>
        <taxon>Ascomycota</taxon>
        <taxon>Pezizomycotina</taxon>
        <taxon>Dothideomycetes</taxon>
        <taxon>Pleosporomycetidae</taxon>
        <taxon>Pleosporales</taxon>
        <taxon>Massarineae</taxon>
        <taxon>Periconiaceae</taxon>
        <taxon>Periconia</taxon>
    </lineage>
</organism>
<evidence type="ECO:0000313" key="3">
    <source>
        <dbReference type="EMBL" id="PVI01487.1"/>
    </source>
</evidence>
<dbReference type="InterPro" id="IPR001138">
    <property type="entry name" value="Zn2Cys6_DnaBD"/>
</dbReference>
<evidence type="ECO:0000259" key="2">
    <source>
        <dbReference type="PROSITE" id="PS50048"/>
    </source>
</evidence>
<accession>A0A2V1DTH4</accession>
<dbReference type="GO" id="GO:0001228">
    <property type="term" value="F:DNA-binding transcription activator activity, RNA polymerase II-specific"/>
    <property type="evidence" value="ECO:0007669"/>
    <property type="project" value="TreeGrafter"/>
</dbReference>
<dbReference type="PANTHER" id="PTHR47784">
    <property type="entry name" value="STEROL UPTAKE CONTROL PROTEIN 2"/>
    <property type="match status" value="1"/>
</dbReference>
<dbReference type="Proteomes" id="UP000244855">
    <property type="component" value="Unassembled WGS sequence"/>
</dbReference>
<dbReference type="EMBL" id="KZ805357">
    <property type="protein sequence ID" value="PVI01487.1"/>
    <property type="molecule type" value="Genomic_DNA"/>
</dbReference>
<proteinExistence type="predicted"/>
<protein>
    <recommendedName>
        <fullName evidence="2">Zn(2)-C6 fungal-type domain-containing protein</fullName>
    </recommendedName>
</protein>
<evidence type="ECO:0000313" key="4">
    <source>
        <dbReference type="Proteomes" id="UP000244855"/>
    </source>
</evidence>